<dbReference type="EnsemblMetazoa" id="PPAI000750-RA">
    <property type="protein sequence ID" value="PPAI000750-PA"/>
    <property type="gene ID" value="PPAI000750"/>
</dbReference>
<dbReference type="VEuPathDB" id="VectorBase:PPAI000750"/>
<organism evidence="2 3">
    <name type="scientific">Phlebotomus papatasi</name>
    <name type="common">Sandfly</name>
    <dbReference type="NCBI Taxonomy" id="29031"/>
    <lineage>
        <taxon>Eukaryota</taxon>
        <taxon>Metazoa</taxon>
        <taxon>Ecdysozoa</taxon>
        <taxon>Arthropoda</taxon>
        <taxon>Hexapoda</taxon>
        <taxon>Insecta</taxon>
        <taxon>Pterygota</taxon>
        <taxon>Neoptera</taxon>
        <taxon>Endopterygota</taxon>
        <taxon>Diptera</taxon>
        <taxon>Nematocera</taxon>
        <taxon>Psychodoidea</taxon>
        <taxon>Psychodidae</taxon>
        <taxon>Phlebotomus</taxon>
        <taxon>Phlebotomus</taxon>
    </lineage>
</organism>
<dbReference type="InterPro" id="IPR040676">
    <property type="entry name" value="DUF5641"/>
</dbReference>
<keyword evidence="3" id="KW-1185">Reference proteome</keyword>
<dbReference type="Proteomes" id="UP000092462">
    <property type="component" value="Unassembled WGS sequence"/>
</dbReference>
<reference evidence="2" key="1">
    <citation type="submission" date="2022-08" db="UniProtKB">
        <authorList>
            <consortium name="EnsemblMetazoa"/>
        </authorList>
    </citation>
    <scope>IDENTIFICATION</scope>
    <source>
        <strain evidence="2">Israel</strain>
    </source>
</reference>
<accession>A0A1B0D078</accession>
<evidence type="ECO:0000313" key="2">
    <source>
        <dbReference type="EnsemblMetazoa" id="PPAI000750-PA"/>
    </source>
</evidence>
<feature type="domain" description="DUF5641" evidence="1">
    <location>
        <begin position="2"/>
        <end position="33"/>
    </location>
</feature>
<protein>
    <recommendedName>
        <fullName evidence="1">DUF5641 domain-containing protein</fullName>
    </recommendedName>
</protein>
<proteinExistence type="predicted"/>
<dbReference type="AlphaFoldDB" id="A0A1B0D078"/>
<name>A0A1B0D078_PHLPP</name>
<dbReference type="EMBL" id="AJVK01021304">
    <property type="status" value="NOT_ANNOTATED_CDS"/>
    <property type="molecule type" value="Genomic_DNA"/>
</dbReference>
<evidence type="ECO:0000313" key="3">
    <source>
        <dbReference type="Proteomes" id="UP000092462"/>
    </source>
</evidence>
<evidence type="ECO:0000259" key="1">
    <source>
        <dbReference type="Pfam" id="PF18701"/>
    </source>
</evidence>
<dbReference type="Pfam" id="PF18701">
    <property type="entry name" value="DUF5641"/>
    <property type="match status" value="1"/>
</dbReference>
<sequence length="59" mass="6683">MKPAAWKMGRVTATHPGKDLAVRVVTIRTFARVLTALFCSPSFGNWSMFSAWTYVLEYN</sequence>